<proteinExistence type="predicted"/>
<dbReference type="EMBL" id="JACJIB010000007">
    <property type="protein sequence ID" value="MBA8915079.1"/>
    <property type="molecule type" value="Genomic_DNA"/>
</dbReference>
<reference evidence="2 3" key="1">
    <citation type="submission" date="2020-08" db="EMBL/GenBank/DDBJ databases">
        <title>Genomic Encyclopedia of Type Strains, Phase IV (KMG-IV): sequencing the most valuable type-strain genomes for metagenomic binning, comparative biology and taxonomic classification.</title>
        <authorList>
            <person name="Goeker M."/>
        </authorList>
    </citation>
    <scope>NUCLEOTIDE SEQUENCE [LARGE SCALE GENOMIC DNA]</scope>
    <source>
        <strain evidence="2 3">DSM 11490</strain>
    </source>
</reference>
<organism evidence="2 3">
    <name type="scientific">Methylorubrum thiocyanatum</name>
    <dbReference type="NCBI Taxonomy" id="47958"/>
    <lineage>
        <taxon>Bacteria</taxon>
        <taxon>Pseudomonadati</taxon>
        <taxon>Pseudomonadota</taxon>
        <taxon>Alphaproteobacteria</taxon>
        <taxon>Hyphomicrobiales</taxon>
        <taxon>Methylobacteriaceae</taxon>
        <taxon>Methylorubrum</taxon>
    </lineage>
</organism>
<keyword evidence="1" id="KW-0175">Coiled coil</keyword>
<name>A0AA40S5Z2_9HYPH</name>
<comment type="caution">
    <text evidence="2">The sequence shown here is derived from an EMBL/GenBank/DDBJ whole genome shotgun (WGS) entry which is preliminary data.</text>
</comment>
<gene>
    <name evidence="2" type="ORF">HNR51_004175</name>
</gene>
<evidence type="ECO:0000313" key="2">
    <source>
        <dbReference type="EMBL" id="MBA8915079.1"/>
    </source>
</evidence>
<sequence length="297" mass="33310">MPDGIEDEVAVEPAFEGPPEHFGLRWGPPRIVVTRRGERQLSRAAAPTRAFERAWSLATDELSEAGYAWERGSVLFWERRDLDRDALQSLIDSLPERAAQAQVEAARLEEERRERQAREEAERTERDRLYIEAARVAARVSLRDRRWSWGKAVLIDEAEGLLARPDLDRADAVRLLDLVDQAARNVARSEQRTAALHKPEMGRAEDPEIQAAALAGVRHITGFDADWALLQNGVGWSKSTTCDGHVLAGLDRLTVEQTSHALRLLRVHQRQLPNRLLLQIFSPRPPGQAALSLSPAA</sequence>
<keyword evidence="3" id="KW-1185">Reference proteome</keyword>
<dbReference type="RefSeq" id="WP_182556155.1">
    <property type="nucleotide sequence ID" value="NZ_BPRF01000004.1"/>
</dbReference>
<protein>
    <submittedName>
        <fullName evidence="2">Uncharacterized protein</fullName>
    </submittedName>
</protein>
<dbReference type="Proteomes" id="UP000543554">
    <property type="component" value="Unassembled WGS sequence"/>
</dbReference>
<feature type="coiled-coil region" evidence="1">
    <location>
        <begin position="91"/>
        <end position="127"/>
    </location>
</feature>
<accession>A0AA40S5Z2</accession>
<evidence type="ECO:0000256" key="1">
    <source>
        <dbReference type="SAM" id="Coils"/>
    </source>
</evidence>
<dbReference type="AlphaFoldDB" id="A0AA40S5Z2"/>
<evidence type="ECO:0000313" key="3">
    <source>
        <dbReference type="Proteomes" id="UP000543554"/>
    </source>
</evidence>